<feature type="transmembrane region" description="Helical" evidence="1">
    <location>
        <begin position="379"/>
        <end position="403"/>
    </location>
</feature>
<feature type="transmembrane region" description="Helical" evidence="1">
    <location>
        <begin position="95"/>
        <end position="118"/>
    </location>
</feature>
<feature type="transmembrane region" description="Helical" evidence="1">
    <location>
        <begin position="177"/>
        <end position="199"/>
    </location>
</feature>
<feature type="transmembrane region" description="Helical" evidence="1">
    <location>
        <begin position="298"/>
        <end position="319"/>
    </location>
</feature>
<dbReference type="RefSeq" id="WP_092648209.1">
    <property type="nucleotide sequence ID" value="NZ_LT629792.1"/>
</dbReference>
<dbReference type="InterPro" id="IPR044049">
    <property type="entry name" value="EccD_transm"/>
</dbReference>
<feature type="transmembrane region" description="Helical" evidence="1">
    <location>
        <begin position="232"/>
        <end position="253"/>
    </location>
</feature>
<protein>
    <recommendedName>
        <fullName evidence="2">EccD-like transmembrane domain-containing protein</fullName>
    </recommendedName>
</protein>
<evidence type="ECO:0000313" key="4">
    <source>
        <dbReference type="Proteomes" id="UP000198976"/>
    </source>
</evidence>
<accession>A0ABY0V5B0</accession>
<feature type="transmembrane region" description="Helical" evidence="1">
    <location>
        <begin position="152"/>
        <end position="171"/>
    </location>
</feature>
<evidence type="ECO:0000256" key="1">
    <source>
        <dbReference type="SAM" id="Phobius"/>
    </source>
</evidence>
<keyword evidence="4" id="KW-1185">Reference proteome</keyword>
<dbReference type="EMBL" id="LT629792">
    <property type="protein sequence ID" value="SDT86387.1"/>
    <property type="molecule type" value="Genomic_DNA"/>
</dbReference>
<name>A0ABY0V5B0_9ACTO</name>
<evidence type="ECO:0000259" key="2">
    <source>
        <dbReference type="Pfam" id="PF19053"/>
    </source>
</evidence>
<keyword evidence="1" id="KW-0472">Membrane</keyword>
<keyword evidence="1" id="KW-1133">Transmembrane helix</keyword>
<dbReference type="Proteomes" id="UP000198976">
    <property type="component" value="Chromosome I"/>
</dbReference>
<organism evidence="3 4">
    <name type="scientific">Schaalia radingae</name>
    <dbReference type="NCBI Taxonomy" id="131110"/>
    <lineage>
        <taxon>Bacteria</taxon>
        <taxon>Bacillati</taxon>
        <taxon>Actinomycetota</taxon>
        <taxon>Actinomycetes</taxon>
        <taxon>Actinomycetales</taxon>
        <taxon>Actinomycetaceae</taxon>
        <taxon>Schaalia</taxon>
    </lineage>
</organism>
<evidence type="ECO:0000313" key="3">
    <source>
        <dbReference type="EMBL" id="SDT86387.1"/>
    </source>
</evidence>
<sequence length="447" mass="46103">MTSVAQATIEQAGTRSDVAVPVGTTVSGLLAMMNVDTSMGDVRITLPSGRLVSPSQALGRDLPSGTILSVASGLASDRAQVRAREYAEAPWFNRLLGIVGIMIAVVGLEAACIIAPLVARSAMIPQGVRIGAGIVSILLTLPLIFRGRLHAGTAACLALSFFIGVASLALLPPQAPVSIVLAPPMLCWVAFGVSLLYWLTTRLPSAAASAVAFGVLAAVLSMTTAFQIPWSTIMPIGLALLVLALAIVPQTAVRIPETQLLDLPLVTTSAPAVRQAKVASPSRITHARVERTVREASGILDTLVIICCVAVCVTIPMVASRVDLTSWHGRVGTATVVCAILALSLTPRNTRSKAFRIGPRVCATALAGALIMSPTGQQVAGPLGVGGMLAISGIAVVCAAMLVSRRDEGAAFLGRVGDIAQSISLVFILPCAVFSTGLFDVIRQVAS</sequence>
<reference evidence="3 4" key="1">
    <citation type="submission" date="2016-10" db="EMBL/GenBank/DDBJ databases">
        <authorList>
            <person name="Varghese N."/>
            <person name="Submissions S."/>
        </authorList>
    </citation>
    <scope>NUCLEOTIDE SEQUENCE [LARGE SCALE GENOMIC DNA]</scope>
    <source>
        <strain evidence="3 4">DSM 9169</strain>
    </source>
</reference>
<feature type="transmembrane region" description="Helical" evidence="1">
    <location>
        <begin position="124"/>
        <end position="145"/>
    </location>
</feature>
<keyword evidence="1" id="KW-0812">Transmembrane</keyword>
<dbReference type="Pfam" id="PF19053">
    <property type="entry name" value="EccD"/>
    <property type="match status" value="1"/>
</dbReference>
<gene>
    <name evidence="3" type="ORF">SAMN04489714_0301</name>
</gene>
<feature type="transmembrane region" description="Helical" evidence="1">
    <location>
        <begin position="423"/>
        <end position="442"/>
    </location>
</feature>
<feature type="transmembrane region" description="Helical" evidence="1">
    <location>
        <begin position="325"/>
        <end position="345"/>
    </location>
</feature>
<feature type="domain" description="EccD-like transmembrane" evidence="2">
    <location>
        <begin position="98"/>
        <end position="444"/>
    </location>
</feature>
<proteinExistence type="predicted"/>
<feature type="transmembrane region" description="Helical" evidence="1">
    <location>
        <begin position="206"/>
        <end position="226"/>
    </location>
</feature>